<dbReference type="SMART" id="SM00028">
    <property type="entry name" value="TPR"/>
    <property type="match status" value="6"/>
</dbReference>
<feature type="repeat" description="TPR" evidence="1">
    <location>
        <begin position="165"/>
        <end position="198"/>
    </location>
</feature>
<dbReference type="EMBL" id="OX365700">
    <property type="protein sequence ID" value="CAI4031324.1"/>
    <property type="molecule type" value="Genomic_DNA"/>
</dbReference>
<accession>A0AA86T416</accession>
<evidence type="ECO:0000313" key="2">
    <source>
        <dbReference type="EMBL" id="CAI4031324.1"/>
    </source>
</evidence>
<organism evidence="2 3">
    <name type="scientific">Nitrospira tepida</name>
    <dbReference type="NCBI Taxonomy" id="2973512"/>
    <lineage>
        <taxon>Bacteria</taxon>
        <taxon>Pseudomonadati</taxon>
        <taxon>Nitrospirota</taxon>
        <taxon>Nitrospiria</taxon>
        <taxon>Nitrospirales</taxon>
        <taxon>Nitrospiraceae</taxon>
        <taxon>Nitrospira</taxon>
    </lineage>
</organism>
<dbReference type="PROSITE" id="PS50005">
    <property type="entry name" value="TPR"/>
    <property type="match status" value="2"/>
</dbReference>
<dbReference type="SUPFAM" id="SSF48452">
    <property type="entry name" value="TPR-like"/>
    <property type="match status" value="1"/>
</dbReference>
<dbReference type="PANTHER" id="PTHR10098:SF108">
    <property type="entry name" value="TETRATRICOPEPTIDE REPEAT PROTEIN 28"/>
    <property type="match status" value="1"/>
</dbReference>
<name>A0AA86T416_9BACT</name>
<gene>
    <name evidence="2" type="ORF">DNFV4_01749</name>
</gene>
<feature type="repeat" description="TPR" evidence="1">
    <location>
        <begin position="5"/>
        <end position="38"/>
    </location>
</feature>
<dbReference type="InterPro" id="IPR011990">
    <property type="entry name" value="TPR-like_helical_dom_sf"/>
</dbReference>
<evidence type="ECO:0000256" key="1">
    <source>
        <dbReference type="PROSITE-ProRule" id="PRU00339"/>
    </source>
</evidence>
<reference evidence="2" key="1">
    <citation type="submission" date="2022-10" db="EMBL/GenBank/DDBJ databases">
        <authorList>
            <person name="Koch H."/>
        </authorList>
    </citation>
    <scope>NUCLEOTIDE SEQUENCE</scope>
    <source>
        <strain evidence="2">DNF</strain>
    </source>
</reference>
<dbReference type="AlphaFoldDB" id="A0AA86T416"/>
<dbReference type="Gene3D" id="1.25.40.10">
    <property type="entry name" value="Tetratricopeptide repeat domain"/>
    <property type="match status" value="1"/>
</dbReference>
<dbReference type="RefSeq" id="WP_289268254.1">
    <property type="nucleotide sequence ID" value="NZ_OX365700.1"/>
</dbReference>
<sequence>MHTSSEELNRRGNEYFAAGRYTEAYTCYMKALEFDRFSGDRRSLVATLGNLGNICAVSGRRDPAQAYYLEVLELQKILGDERGIGTTLANLGNLRADAGEWDRARAYYLEALDIMNRTKDAAAKAILLSDLGLVARETGDLAGALDYYEQSLVLMQRVGNPGGIADAWRMKGRTYLAQKRYEEALACCQTSLAMAERHRDELRAGGARYVMAQCHEEQGHLQEAAELLERVVAMDRKYRLPKLEENTIRLQVLRQRLTRASVDPRKSGTGSLA</sequence>
<dbReference type="KEGG" id="nti:DNFV4_01749"/>
<proteinExistence type="predicted"/>
<keyword evidence="3" id="KW-1185">Reference proteome</keyword>
<dbReference type="InterPro" id="IPR019734">
    <property type="entry name" value="TPR_rpt"/>
</dbReference>
<evidence type="ECO:0000313" key="3">
    <source>
        <dbReference type="Proteomes" id="UP001179121"/>
    </source>
</evidence>
<keyword evidence="1" id="KW-0802">TPR repeat</keyword>
<protein>
    <submittedName>
        <fullName evidence="2">TPR_REGION domain-containing protein</fullName>
    </submittedName>
</protein>
<dbReference type="PANTHER" id="PTHR10098">
    <property type="entry name" value="RAPSYN-RELATED"/>
    <property type="match status" value="1"/>
</dbReference>
<dbReference type="Pfam" id="PF13424">
    <property type="entry name" value="TPR_12"/>
    <property type="match status" value="3"/>
</dbReference>
<dbReference type="Proteomes" id="UP001179121">
    <property type="component" value="Chromosome"/>
</dbReference>